<dbReference type="HAMAP" id="MF_00040">
    <property type="entry name" value="RRF"/>
    <property type="match status" value="1"/>
</dbReference>
<name>A0A1I3AHQ8_9FIRM</name>
<dbReference type="GO" id="GO:0006415">
    <property type="term" value="P:translational termination"/>
    <property type="evidence" value="ECO:0007669"/>
    <property type="project" value="UniProtKB-UniRule"/>
</dbReference>
<gene>
    <name evidence="5" type="primary">frr</name>
    <name evidence="8" type="ORF">SAMN05192551_101226</name>
</gene>
<feature type="coiled-coil region" evidence="6">
    <location>
        <begin position="139"/>
        <end position="173"/>
    </location>
</feature>
<dbReference type="PANTHER" id="PTHR20982">
    <property type="entry name" value="RIBOSOME RECYCLING FACTOR"/>
    <property type="match status" value="1"/>
</dbReference>
<dbReference type="OrthoDB" id="9804006at2"/>
<comment type="similarity">
    <text evidence="2 5">Belongs to the RRF family.</text>
</comment>
<dbReference type="Proteomes" id="UP000199287">
    <property type="component" value="Unassembled WGS sequence"/>
</dbReference>
<keyword evidence="9" id="KW-1185">Reference proteome</keyword>
<protein>
    <recommendedName>
        <fullName evidence="5">Ribosome-recycling factor</fullName>
        <shortName evidence="5">RRF</shortName>
    </recommendedName>
    <alternativeName>
        <fullName evidence="5">Ribosome-releasing factor</fullName>
    </alternativeName>
</protein>
<feature type="domain" description="Ribosome recycling factor" evidence="7">
    <location>
        <begin position="21"/>
        <end position="183"/>
    </location>
</feature>
<evidence type="ECO:0000259" key="7">
    <source>
        <dbReference type="Pfam" id="PF01765"/>
    </source>
</evidence>
<dbReference type="InterPro" id="IPR023584">
    <property type="entry name" value="Ribosome_recyc_fac_dom"/>
</dbReference>
<dbReference type="AlphaFoldDB" id="A0A1I3AHQ8"/>
<dbReference type="FunFam" id="1.10.132.20:FF:000001">
    <property type="entry name" value="Ribosome-recycling factor"/>
    <property type="match status" value="1"/>
</dbReference>
<dbReference type="GO" id="GO:0043023">
    <property type="term" value="F:ribosomal large subunit binding"/>
    <property type="evidence" value="ECO:0007669"/>
    <property type="project" value="TreeGrafter"/>
</dbReference>
<dbReference type="CDD" id="cd00520">
    <property type="entry name" value="RRF"/>
    <property type="match status" value="1"/>
</dbReference>
<dbReference type="Pfam" id="PF01765">
    <property type="entry name" value="RRF"/>
    <property type="match status" value="1"/>
</dbReference>
<organism evidence="8 9">
    <name type="scientific">Tindallia magadiensis</name>
    <dbReference type="NCBI Taxonomy" id="69895"/>
    <lineage>
        <taxon>Bacteria</taxon>
        <taxon>Bacillati</taxon>
        <taxon>Bacillota</taxon>
        <taxon>Clostridia</taxon>
        <taxon>Peptostreptococcales</taxon>
        <taxon>Tindalliaceae</taxon>
        <taxon>Tindallia</taxon>
    </lineage>
</organism>
<dbReference type="PANTHER" id="PTHR20982:SF3">
    <property type="entry name" value="MITOCHONDRIAL RIBOSOME RECYCLING FACTOR PSEUDO 1"/>
    <property type="match status" value="1"/>
</dbReference>
<dbReference type="RefSeq" id="WP_093368765.1">
    <property type="nucleotide sequence ID" value="NZ_FOQA01000001.1"/>
</dbReference>
<evidence type="ECO:0000313" key="8">
    <source>
        <dbReference type="EMBL" id="SFH49595.1"/>
    </source>
</evidence>
<proteinExistence type="inferred from homology"/>
<dbReference type="SUPFAM" id="SSF55194">
    <property type="entry name" value="Ribosome recycling factor, RRF"/>
    <property type="match status" value="1"/>
</dbReference>
<evidence type="ECO:0000256" key="4">
    <source>
        <dbReference type="ARBA" id="ARBA00022917"/>
    </source>
</evidence>
<dbReference type="EMBL" id="FOQA01000001">
    <property type="protein sequence ID" value="SFH49595.1"/>
    <property type="molecule type" value="Genomic_DNA"/>
</dbReference>
<accession>A0A1I3AHQ8</accession>
<sequence length="185" mass="21138">MQLEIHRAIEEKMNKTVNVVNDEFKSIRAGRANPAMLDRITVEYYGAVVPLNQVATVSTPEPRMISIQPFDVSSLKEIEKAIQKSDLGINPSTDGKIIRLIIPQLTEERRKDLIKVVKAKAEEGRVAIRNERRWGNDSLKKMEKDGELTEDDLKQAQEKVQKLTDTYIQKIENLLATKEKEILEV</sequence>
<keyword evidence="4 5" id="KW-0648">Protein biosynthesis</keyword>
<dbReference type="FunFam" id="3.30.1360.40:FF:000001">
    <property type="entry name" value="Ribosome-recycling factor"/>
    <property type="match status" value="1"/>
</dbReference>
<dbReference type="Gene3D" id="1.10.132.20">
    <property type="entry name" value="Ribosome-recycling factor"/>
    <property type="match status" value="1"/>
</dbReference>
<dbReference type="GO" id="GO:0005737">
    <property type="term" value="C:cytoplasm"/>
    <property type="evidence" value="ECO:0007669"/>
    <property type="project" value="UniProtKB-SubCell"/>
</dbReference>
<evidence type="ECO:0000256" key="3">
    <source>
        <dbReference type="ARBA" id="ARBA00022490"/>
    </source>
</evidence>
<evidence type="ECO:0000256" key="1">
    <source>
        <dbReference type="ARBA" id="ARBA00004496"/>
    </source>
</evidence>
<dbReference type="STRING" id="69895.SAMN05192551_101226"/>
<dbReference type="InterPro" id="IPR036191">
    <property type="entry name" value="RRF_sf"/>
</dbReference>
<reference evidence="9" key="1">
    <citation type="submission" date="2016-10" db="EMBL/GenBank/DDBJ databases">
        <authorList>
            <person name="Varghese N."/>
            <person name="Submissions S."/>
        </authorList>
    </citation>
    <scope>NUCLEOTIDE SEQUENCE [LARGE SCALE GENOMIC DNA]</scope>
    <source>
        <strain evidence="9">Z-7934</strain>
    </source>
</reference>
<evidence type="ECO:0000256" key="2">
    <source>
        <dbReference type="ARBA" id="ARBA00005912"/>
    </source>
</evidence>
<evidence type="ECO:0000256" key="6">
    <source>
        <dbReference type="SAM" id="Coils"/>
    </source>
</evidence>
<dbReference type="Gene3D" id="3.30.1360.40">
    <property type="match status" value="1"/>
</dbReference>
<keyword evidence="3 5" id="KW-0963">Cytoplasm</keyword>
<evidence type="ECO:0000313" key="9">
    <source>
        <dbReference type="Proteomes" id="UP000199287"/>
    </source>
</evidence>
<dbReference type="NCBIfam" id="TIGR00496">
    <property type="entry name" value="frr"/>
    <property type="match status" value="1"/>
</dbReference>
<keyword evidence="6" id="KW-0175">Coiled coil</keyword>
<comment type="function">
    <text evidence="5">Responsible for the release of ribosomes from messenger RNA at the termination of protein biosynthesis. May increase the efficiency of translation by recycling ribosomes from one round of translation to another.</text>
</comment>
<dbReference type="InterPro" id="IPR002661">
    <property type="entry name" value="Ribosome_recyc_fac"/>
</dbReference>
<evidence type="ECO:0000256" key="5">
    <source>
        <dbReference type="HAMAP-Rule" id="MF_00040"/>
    </source>
</evidence>
<comment type="subcellular location">
    <subcellularLocation>
        <location evidence="1 5">Cytoplasm</location>
    </subcellularLocation>
</comment>